<accession>A0ABQ5UTC4</accession>
<reference evidence="2" key="2">
    <citation type="submission" date="2023-01" db="EMBL/GenBank/DDBJ databases">
        <title>Draft genome sequence of Maritalea porphyrae strain NBRC 107169.</title>
        <authorList>
            <person name="Sun Q."/>
            <person name="Mori K."/>
        </authorList>
    </citation>
    <scope>NUCLEOTIDE SEQUENCE</scope>
    <source>
        <strain evidence="2">NBRC 107169</strain>
    </source>
</reference>
<gene>
    <name evidence="2" type="ORF">GCM10007879_21760</name>
</gene>
<evidence type="ECO:0000313" key="3">
    <source>
        <dbReference type="Proteomes" id="UP001161405"/>
    </source>
</evidence>
<feature type="region of interest" description="Disordered" evidence="1">
    <location>
        <begin position="61"/>
        <end position="84"/>
    </location>
</feature>
<comment type="caution">
    <text evidence="2">The sequence shown here is derived from an EMBL/GenBank/DDBJ whole genome shotgun (WGS) entry which is preliminary data.</text>
</comment>
<dbReference type="RefSeq" id="WP_284364417.1">
    <property type="nucleotide sequence ID" value="NZ_BSNI01000002.1"/>
</dbReference>
<organism evidence="2 3">
    <name type="scientific">Maritalea porphyrae</name>
    <dbReference type="NCBI Taxonomy" id="880732"/>
    <lineage>
        <taxon>Bacteria</taxon>
        <taxon>Pseudomonadati</taxon>
        <taxon>Pseudomonadota</taxon>
        <taxon>Alphaproteobacteria</taxon>
        <taxon>Hyphomicrobiales</taxon>
        <taxon>Devosiaceae</taxon>
        <taxon>Maritalea</taxon>
    </lineage>
</organism>
<proteinExistence type="predicted"/>
<evidence type="ECO:0000256" key="1">
    <source>
        <dbReference type="SAM" id="MobiDB-lite"/>
    </source>
</evidence>
<sequence length="84" mass="8905">MVVKPFAFAPDDAATLANQALANGTKLAVEQALDLECTDTTCQQIKTAALITSVVTTHTNKPLSEPVRMGSIAPTPPPRPTRFN</sequence>
<protein>
    <submittedName>
        <fullName evidence="2">Uncharacterized protein</fullName>
    </submittedName>
</protein>
<reference evidence="2" key="1">
    <citation type="journal article" date="2014" name="Int. J. Syst. Evol. Microbiol.">
        <title>Complete genome of a new Firmicutes species belonging to the dominant human colonic microbiota ('Ruminococcus bicirculans') reveals two chromosomes and a selective capacity to utilize plant glucans.</title>
        <authorList>
            <consortium name="NISC Comparative Sequencing Program"/>
            <person name="Wegmann U."/>
            <person name="Louis P."/>
            <person name="Goesmann A."/>
            <person name="Henrissat B."/>
            <person name="Duncan S.H."/>
            <person name="Flint H.J."/>
        </authorList>
    </citation>
    <scope>NUCLEOTIDE SEQUENCE</scope>
    <source>
        <strain evidence="2">NBRC 107169</strain>
    </source>
</reference>
<feature type="compositionally biased region" description="Pro residues" evidence="1">
    <location>
        <begin position="74"/>
        <end position="84"/>
    </location>
</feature>
<evidence type="ECO:0000313" key="2">
    <source>
        <dbReference type="EMBL" id="GLQ17927.1"/>
    </source>
</evidence>
<keyword evidence="3" id="KW-1185">Reference proteome</keyword>
<dbReference type="Proteomes" id="UP001161405">
    <property type="component" value="Unassembled WGS sequence"/>
</dbReference>
<name>A0ABQ5UTC4_9HYPH</name>
<dbReference type="EMBL" id="BSNI01000002">
    <property type="protein sequence ID" value="GLQ17927.1"/>
    <property type="molecule type" value="Genomic_DNA"/>
</dbReference>